<dbReference type="AlphaFoldDB" id="A0A7I7VM96"/>
<evidence type="ECO:0000256" key="1">
    <source>
        <dbReference type="SAM" id="Phobius"/>
    </source>
</evidence>
<reference evidence="2 3" key="1">
    <citation type="journal article" date="2019" name="Emerg. Microbes Infect.">
        <title>Comprehensive subspecies identification of 175 nontuberculous mycobacteria species based on 7547 genomic profiles.</title>
        <authorList>
            <person name="Matsumoto Y."/>
            <person name="Kinjo T."/>
            <person name="Motooka D."/>
            <person name="Nabeya D."/>
            <person name="Jung N."/>
            <person name="Uechi K."/>
            <person name="Horii T."/>
            <person name="Iida T."/>
            <person name="Fujita J."/>
            <person name="Nakamura S."/>
        </authorList>
    </citation>
    <scope>NUCLEOTIDE SEQUENCE [LARGE SCALE GENOMIC DNA]</scope>
    <source>
        <strain evidence="2 3">JCM 12405</strain>
    </source>
</reference>
<gene>
    <name evidence="2" type="ORF">MDOR_05880</name>
</gene>
<keyword evidence="1" id="KW-0812">Transmembrane</keyword>
<keyword evidence="1" id="KW-1133">Transmembrane helix</keyword>
<feature type="transmembrane region" description="Helical" evidence="1">
    <location>
        <begin position="12"/>
        <end position="38"/>
    </location>
</feature>
<evidence type="ECO:0000313" key="2">
    <source>
        <dbReference type="EMBL" id="BBZ06419.1"/>
    </source>
</evidence>
<proteinExistence type="predicted"/>
<organism evidence="2 3">
    <name type="scientific">Mycolicibacterium doricum</name>
    <dbReference type="NCBI Taxonomy" id="126673"/>
    <lineage>
        <taxon>Bacteria</taxon>
        <taxon>Bacillati</taxon>
        <taxon>Actinomycetota</taxon>
        <taxon>Actinomycetes</taxon>
        <taxon>Mycobacteriales</taxon>
        <taxon>Mycobacteriaceae</taxon>
        <taxon>Mycolicibacterium</taxon>
    </lineage>
</organism>
<feature type="transmembrane region" description="Helical" evidence="1">
    <location>
        <begin position="50"/>
        <end position="68"/>
    </location>
</feature>
<keyword evidence="1" id="KW-0472">Membrane</keyword>
<protein>
    <submittedName>
        <fullName evidence="2">Uncharacterized protein</fullName>
    </submittedName>
</protein>
<dbReference type="KEGG" id="mdr:MDOR_05880"/>
<evidence type="ECO:0000313" key="3">
    <source>
        <dbReference type="Proteomes" id="UP000467201"/>
    </source>
</evidence>
<accession>A0A7I7VM96</accession>
<dbReference type="EMBL" id="AP022605">
    <property type="protein sequence ID" value="BBZ06419.1"/>
    <property type="molecule type" value="Genomic_DNA"/>
</dbReference>
<dbReference type="Proteomes" id="UP000467201">
    <property type="component" value="Chromosome"/>
</dbReference>
<name>A0A7I7VM96_9MYCO</name>
<feature type="transmembrane region" description="Helical" evidence="1">
    <location>
        <begin position="80"/>
        <end position="101"/>
    </location>
</feature>
<sequence length="198" mass="21655">MRQNLASDTVSYRFRTAAVVVAVLGVLLWVLAVAGLLVNDYYQLRPWLHHPFIFGTAGCASLAIAWGVGIRHRVLKPVGMVLFVMAGVVVVGLAYLAMAFGENPDELSRHPSPDGSMEVIVYEGQNIIDPTRELSVRTQNGLLSRGKDLGCVNLDSNRLEGIEWVGPRTVRVHLGRGERIDVTVDESGRPDQTIHLGC</sequence>